<dbReference type="PROSITE" id="PS51272">
    <property type="entry name" value="SLH"/>
    <property type="match status" value="1"/>
</dbReference>
<dbReference type="PANTHER" id="PTHR43308:SF1">
    <property type="entry name" value="OUTER MEMBRANE PROTEIN ALPHA"/>
    <property type="match status" value="1"/>
</dbReference>
<dbReference type="AlphaFoldDB" id="A0A8J7IAI0"/>
<reference evidence="6 7" key="1">
    <citation type="journal article" date="2021" name="Int. J. Syst. Evol. Microbiol.">
        <title>Amazonocrinis nigriterrae gen. nov., sp. nov., Atlanticothrix silvestris gen. nov., sp. nov. and Dendronalium phyllosphericum gen. nov., sp. nov., nostocacean cyanobacteria from Brazilian environments.</title>
        <authorList>
            <person name="Alvarenga D.O."/>
            <person name="Andreote A.P.D."/>
            <person name="Branco L.H.Z."/>
            <person name="Delbaje E."/>
            <person name="Cruz R.B."/>
            <person name="Varani A.M."/>
            <person name="Fiore M.F."/>
        </authorList>
    </citation>
    <scope>NUCLEOTIDE SEQUENCE [LARGE SCALE GENOMIC DNA]</scope>
    <source>
        <strain evidence="6 7">CENA369</strain>
    </source>
</reference>
<dbReference type="GO" id="GO:0008643">
    <property type="term" value="P:carbohydrate transport"/>
    <property type="evidence" value="ECO:0007669"/>
    <property type="project" value="InterPro"/>
</dbReference>
<evidence type="ECO:0000256" key="3">
    <source>
        <dbReference type="SAM" id="Coils"/>
    </source>
</evidence>
<evidence type="ECO:0000259" key="5">
    <source>
        <dbReference type="PROSITE" id="PS51272"/>
    </source>
</evidence>
<accession>A0A8J7IAI0</accession>
<dbReference type="InterPro" id="IPR001119">
    <property type="entry name" value="SLH_dom"/>
</dbReference>
<proteinExistence type="inferred from homology"/>
<feature type="domain" description="SLH" evidence="5">
    <location>
        <begin position="93"/>
        <end position="157"/>
    </location>
</feature>
<evidence type="ECO:0000313" key="6">
    <source>
        <dbReference type="EMBL" id="MBH8577098.1"/>
    </source>
</evidence>
<evidence type="ECO:0000256" key="1">
    <source>
        <dbReference type="ARBA" id="ARBA00008769"/>
    </source>
</evidence>
<evidence type="ECO:0000256" key="4">
    <source>
        <dbReference type="SAM" id="Phobius"/>
    </source>
</evidence>
<dbReference type="Proteomes" id="UP000662314">
    <property type="component" value="Unassembled WGS sequence"/>
</dbReference>
<dbReference type="InterPro" id="IPR038673">
    <property type="entry name" value="OprB_sf"/>
</dbReference>
<keyword evidence="4" id="KW-1133">Transmembrane helix</keyword>
<organism evidence="6 7">
    <name type="scientific">Dendronalium phyllosphericum CENA369</name>
    <dbReference type="NCBI Taxonomy" id="1725256"/>
    <lineage>
        <taxon>Bacteria</taxon>
        <taxon>Bacillati</taxon>
        <taxon>Cyanobacteriota</taxon>
        <taxon>Cyanophyceae</taxon>
        <taxon>Nostocales</taxon>
        <taxon>Nostocaceae</taxon>
        <taxon>Dendronalium</taxon>
        <taxon>Dendronalium phyllosphericum</taxon>
    </lineage>
</organism>
<dbReference type="RefSeq" id="WP_214435812.1">
    <property type="nucleotide sequence ID" value="NZ_CAWPUQ010000185.1"/>
</dbReference>
<dbReference type="Pfam" id="PF04966">
    <property type="entry name" value="OprB"/>
    <property type="match status" value="1"/>
</dbReference>
<dbReference type="Pfam" id="PF00395">
    <property type="entry name" value="SLH"/>
    <property type="match status" value="1"/>
</dbReference>
<name>A0A8J7IAI0_9NOST</name>
<dbReference type="EMBL" id="JAECZA010000255">
    <property type="protein sequence ID" value="MBH8577098.1"/>
    <property type="molecule type" value="Genomic_DNA"/>
</dbReference>
<gene>
    <name evidence="6" type="ORF">I8752_29790</name>
</gene>
<keyword evidence="3" id="KW-0175">Coiled coil</keyword>
<sequence length="577" mass="62930">MFKVLWNYGLVIPALVNGFIILSSAMSVAQTPNLSEPKSEIEEFSPNSATHAIKPTQAELNQAANAETIKPKESLLSQQTSTNQNNPLAQVTSVSELSDVQPTDWAFQALQSLVERYGCIAGYPNGDFRGNRAITRYEFAAGLNACLNRINELIATSTENLVTKQDLSILQRLQEQFSSEITALRGRLDTLEERAAKVEANQFSTTTKLVGDAIFVVADTFGDRPNNTPANDTKDSTNTFFGYRTRLSFQTSFSGRDQLTTILTSNNIPNLTSNTGTAMTRFTFDTDGREGVYISQLVYRFPLGKKATVWVGPRALQPAVFTPTLNASVGGINGAASRFATFNPTVYRPGFDGAGAAFGYKFSNQLQLNLGYIANDSQANNPENGLFSNTYAALAQLTLSPSRKLDIGLTYTHKYFAAGAFNITGGTGSAFARNPFGQNSTATDNFGLEFNWRASPRFHLGGWFGYTLANQLTNGDSDATIINGALTFGFPDLFKEGNVGGIIVGVPPKVTSNDYRLTPVSARREDPDTSLHLEAFYTFRVNDNIRITPSFYLITNPEHNNANDPIGVAVLRTSFTF</sequence>
<dbReference type="InterPro" id="IPR007049">
    <property type="entry name" value="Carb-sel_porin_OprB"/>
</dbReference>
<dbReference type="NCBIfam" id="NF033921">
    <property type="entry name" value="por_somb"/>
    <property type="match status" value="1"/>
</dbReference>
<evidence type="ECO:0000256" key="2">
    <source>
        <dbReference type="RuleBase" id="RU363072"/>
    </source>
</evidence>
<evidence type="ECO:0000313" key="7">
    <source>
        <dbReference type="Proteomes" id="UP000662314"/>
    </source>
</evidence>
<feature type="transmembrane region" description="Helical" evidence="4">
    <location>
        <begin position="6"/>
        <end position="29"/>
    </location>
</feature>
<comment type="caution">
    <text evidence="6">The sequence shown here is derived from an EMBL/GenBank/DDBJ whole genome shotgun (WGS) entry which is preliminary data.</text>
</comment>
<keyword evidence="4" id="KW-0472">Membrane</keyword>
<dbReference type="InterPro" id="IPR047684">
    <property type="entry name" value="Por_som-like"/>
</dbReference>
<feature type="coiled-coil region" evidence="3">
    <location>
        <begin position="174"/>
        <end position="201"/>
    </location>
</feature>
<dbReference type="GO" id="GO:0015288">
    <property type="term" value="F:porin activity"/>
    <property type="evidence" value="ECO:0007669"/>
    <property type="project" value="InterPro"/>
</dbReference>
<dbReference type="Gene3D" id="2.40.160.180">
    <property type="entry name" value="Carbohydrate-selective porin OprB"/>
    <property type="match status" value="1"/>
</dbReference>
<dbReference type="InterPro" id="IPR051465">
    <property type="entry name" value="Cell_Envelope_Struct_Comp"/>
</dbReference>
<keyword evidence="4" id="KW-0812">Transmembrane</keyword>
<dbReference type="PANTHER" id="PTHR43308">
    <property type="entry name" value="OUTER MEMBRANE PROTEIN ALPHA-RELATED"/>
    <property type="match status" value="1"/>
</dbReference>
<dbReference type="GO" id="GO:0016020">
    <property type="term" value="C:membrane"/>
    <property type="evidence" value="ECO:0007669"/>
    <property type="project" value="InterPro"/>
</dbReference>
<keyword evidence="7" id="KW-1185">Reference proteome</keyword>
<comment type="similarity">
    <text evidence="1 2">Belongs to the OprB family.</text>
</comment>
<protein>
    <submittedName>
        <fullName evidence="6">Carbohydrate porin</fullName>
    </submittedName>
</protein>